<keyword evidence="1" id="KW-0805">Transcription regulation</keyword>
<keyword evidence="2" id="KW-0238">DNA-binding</keyword>
<dbReference type="SUPFAM" id="SSF46689">
    <property type="entry name" value="Homeodomain-like"/>
    <property type="match status" value="2"/>
</dbReference>
<dbReference type="PROSITE" id="PS00041">
    <property type="entry name" value="HTH_ARAC_FAMILY_1"/>
    <property type="match status" value="1"/>
</dbReference>
<dbReference type="SMART" id="SM00342">
    <property type="entry name" value="HTH_ARAC"/>
    <property type="match status" value="1"/>
</dbReference>
<evidence type="ECO:0000256" key="2">
    <source>
        <dbReference type="ARBA" id="ARBA00023125"/>
    </source>
</evidence>
<dbReference type="PRINTS" id="PR00032">
    <property type="entry name" value="HTHARAC"/>
</dbReference>
<dbReference type="EMBL" id="JAGSOJ010000001">
    <property type="protein sequence ID" value="MCM1989592.1"/>
    <property type="molecule type" value="Genomic_DNA"/>
</dbReference>
<evidence type="ECO:0000313" key="5">
    <source>
        <dbReference type="EMBL" id="MCM1989592.1"/>
    </source>
</evidence>
<dbReference type="PROSITE" id="PS01124">
    <property type="entry name" value="HTH_ARAC_FAMILY_2"/>
    <property type="match status" value="1"/>
</dbReference>
<keyword evidence="3" id="KW-0804">Transcription</keyword>
<accession>A0A9J6P257</accession>
<dbReference type="GO" id="GO:0043565">
    <property type="term" value="F:sequence-specific DNA binding"/>
    <property type="evidence" value="ECO:0007669"/>
    <property type="project" value="InterPro"/>
</dbReference>
<proteinExistence type="predicted"/>
<comment type="caution">
    <text evidence="5">The sequence shown here is derived from an EMBL/GenBank/DDBJ whole genome shotgun (WGS) entry which is preliminary data.</text>
</comment>
<dbReference type="RefSeq" id="WP_250858583.1">
    <property type="nucleotide sequence ID" value="NZ_JAGSOJ010000001.1"/>
</dbReference>
<protein>
    <submittedName>
        <fullName evidence="5">Helix-turn-helix transcriptional regulator</fullName>
    </submittedName>
</protein>
<dbReference type="InterPro" id="IPR018062">
    <property type="entry name" value="HTH_AraC-typ_CS"/>
</dbReference>
<dbReference type="InterPro" id="IPR009057">
    <property type="entry name" value="Homeodomain-like_sf"/>
</dbReference>
<dbReference type="InterPro" id="IPR018060">
    <property type="entry name" value="HTH_AraC"/>
</dbReference>
<name>A0A9J6P257_9CLOT</name>
<sequence>MFEWQRTIQNMVNIIEEQIVNDFNEEMTLTYLADKLGYSPYHVTKKFKNLTGMTFRNYVRLRRLAYSVIELRDTESRIIDIALKYGFSSQEAYTRSFKNEYGITPNEYRKRRMPLVLHTKHNTFDPYYLGIGEISMKKTELQEVIIARVTLPAHKLLHIKNIGANNYFSFWELQENIPGQGCNTICGLLDSIKDKIDTVSGKIGEFDGQIGGGFYDESGKKGYVYGIRLPIDYNGQLPKQMICTDIPEKEYIVFSHPTFEYDKIGSSVCEAVENAMENYDYSACGCNQDKDSIVYQMHNPENIGYRLYVPVKSIG</sequence>
<dbReference type="PANTHER" id="PTHR47504">
    <property type="entry name" value="RIGHT ORIGIN-BINDING PROTEIN"/>
    <property type="match status" value="1"/>
</dbReference>
<evidence type="ECO:0000256" key="3">
    <source>
        <dbReference type="ARBA" id="ARBA00023163"/>
    </source>
</evidence>
<evidence type="ECO:0000259" key="4">
    <source>
        <dbReference type="PROSITE" id="PS01124"/>
    </source>
</evidence>
<feature type="domain" description="HTH araC/xylS-type" evidence="4">
    <location>
        <begin position="9"/>
        <end position="111"/>
    </location>
</feature>
<dbReference type="AlphaFoldDB" id="A0A9J6P257"/>
<dbReference type="Proteomes" id="UP001056429">
    <property type="component" value="Unassembled WGS sequence"/>
</dbReference>
<evidence type="ECO:0000313" key="6">
    <source>
        <dbReference type="Proteomes" id="UP001056429"/>
    </source>
</evidence>
<dbReference type="InterPro" id="IPR020449">
    <property type="entry name" value="Tscrpt_reg_AraC-type_HTH"/>
</dbReference>
<reference evidence="5" key="1">
    <citation type="journal article" date="2021" name="mSystems">
        <title>Bacteria and Archaea Synergistically Convert Glycine Betaine to Biogenic Methane in the Formosa Cold Seep of the South China Sea.</title>
        <authorList>
            <person name="Li L."/>
            <person name="Zhang W."/>
            <person name="Zhang S."/>
            <person name="Song L."/>
            <person name="Sun Q."/>
            <person name="Zhang H."/>
            <person name="Xiang H."/>
            <person name="Dong X."/>
        </authorList>
    </citation>
    <scope>NUCLEOTIDE SEQUENCE</scope>
    <source>
        <strain evidence="5">ZWT</strain>
    </source>
</reference>
<keyword evidence="6" id="KW-1185">Reference proteome</keyword>
<gene>
    <name evidence="5" type="ORF">KDK92_07550</name>
</gene>
<dbReference type="Gene3D" id="1.10.10.60">
    <property type="entry name" value="Homeodomain-like"/>
    <property type="match status" value="2"/>
</dbReference>
<dbReference type="InterPro" id="IPR050959">
    <property type="entry name" value="MarA-like"/>
</dbReference>
<dbReference type="Pfam" id="PF12833">
    <property type="entry name" value="HTH_18"/>
    <property type="match status" value="1"/>
</dbReference>
<reference evidence="5" key="2">
    <citation type="submission" date="2021-04" db="EMBL/GenBank/DDBJ databases">
        <authorList>
            <person name="Dong X."/>
        </authorList>
    </citation>
    <scope>NUCLEOTIDE SEQUENCE</scope>
    <source>
        <strain evidence="5">ZWT</strain>
    </source>
</reference>
<dbReference type="GO" id="GO:0003700">
    <property type="term" value="F:DNA-binding transcription factor activity"/>
    <property type="evidence" value="ECO:0007669"/>
    <property type="project" value="InterPro"/>
</dbReference>
<dbReference type="PANTHER" id="PTHR47504:SF6">
    <property type="entry name" value="ARAC-FAMILY TRANSCRIPTIONAL REGULATOR"/>
    <property type="match status" value="1"/>
</dbReference>
<organism evidence="5 6">
    <name type="scientific">Oceanirhabdus seepicola</name>
    <dbReference type="NCBI Taxonomy" id="2828781"/>
    <lineage>
        <taxon>Bacteria</taxon>
        <taxon>Bacillati</taxon>
        <taxon>Bacillota</taxon>
        <taxon>Clostridia</taxon>
        <taxon>Eubacteriales</taxon>
        <taxon>Clostridiaceae</taxon>
        <taxon>Oceanirhabdus</taxon>
    </lineage>
</organism>
<evidence type="ECO:0000256" key="1">
    <source>
        <dbReference type="ARBA" id="ARBA00023015"/>
    </source>
</evidence>